<dbReference type="SUPFAM" id="SSF52799">
    <property type="entry name" value="(Phosphotyrosine protein) phosphatases II"/>
    <property type="match status" value="1"/>
</dbReference>
<sequence>MSGRCVFKCDHDPNSLTNTLPQNQRFRTVMTCFRQQITNYLHNINYSGINNKQTILQQRALGRELGLVIDLTNTTRYYPLSDWTKEGIGHVKIRCKGRDSVPEDESVQKFCNEKPKSLVCPQTPEWKSLPDPDVHDVSFSTTDNRADILQQENIERNGVMTNVINWNM</sequence>
<dbReference type="InterPro" id="IPR029021">
    <property type="entry name" value="Prot-tyrosine_phosphatase-like"/>
</dbReference>
<proteinExistence type="predicted"/>
<dbReference type="Gramene" id="Psat07G0118200-T1">
    <property type="protein sequence ID" value="KAI5384070.1"/>
    <property type="gene ID" value="KIW84_071182"/>
</dbReference>
<dbReference type="AlphaFoldDB" id="A0A9D4VK00"/>
<evidence type="ECO:0000313" key="1">
    <source>
        <dbReference type="EMBL" id="KAI5384070.1"/>
    </source>
</evidence>
<reference evidence="1 2" key="1">
    <citation type="journal article" date="2022" name="Nat. Genet.">
        <title>Improved pea reference genome and pan-genome highlight genomic features and evolutionary characteristics.</title>
        <authorList>
            <person name="Yang T."/>
            <person name="Liu R."/>
            <person name="Luo Y."/>
            <person name="Hu S."/>
            <person name="Wang D."/>
            <person name="Wang C."/>
            <person name="Pandey M.K."/>
            <person name="Ge S."/>
            <person name="Xu Q."/>
            <person name="Li N."/>
            <person name="Li G."/>
            <person name="Huang Y."/>
            <person name="Saxena R.K."/>
            <person name="Ji Y."/>
            <person name="Li M."/>
            <person name="Yan X."/>
            <person name="He Y."/>
            <person name="Liu Y."/>
            <person name="Wang X."/>
            <person name="Xiang C."/>
            <person name="Varshney R.K."/>
            <person name="Ding H."/>
            <person name="Gao S."/>
            <person name="Zong X."/>
        </authorList>
    </citation>
    <scope>NUCLEOTIDE SEQUENCE [LARGE SCALE GENOMIC DNA]</scope>
    <source>
        <strain evidence="1 2">cv. Zhongwan 6</strain>
    </source>
</reference>
<accession>A0A9D4VK00</accession>
<keyword evidence="2" id="KW-1185">Reference proteome</keyword>
<dbReference type="GO" id="GO:0006370">
    <property type="term" value="P:7-methylguanosine mRNA capping"/>
    <property type="evidence" value="ECO:0007669"/>
    <property type="project" value="TreeGrafter"/>
</dbReference>
<name>A0A9D4VK00_PEA</name>
<dbReference type="Proteomes" id="UP001058974">
    <property type="component" value="Chromosome 7"/>
</dbReference>
<dbReference type="EMBL" id="JAMSHJ010000007">
    <property type="protein sequence ID" value="KAI5384070.1"/>
    <property type="molecule type" value="Genomic_DNA"/>
</dbReference>
<gene>
    <name evidence="1" type="ORF">KIW84_071182</name>
</gene>
<protein>
    <submittedName>
        <fullName evidence="1">Uncharacterized protein</fullName>
    </submittedName>
</protein>
<organism evidence="1 2">
    <name type="scientific">Pisum sativum</name>
    <name type="common">Garden pea</name>
    <name type="synonym">Lathyrus oleraceus</name>
    <dbReference type="NCBI Taxonomy" id="3888"/>
    <lineage>
        <taxon>Eukaryota</taxon>
        <taxon>Viridiplantae</taxon>
        <taxon>Streptophyta</taxon>
        <taxon>Embryophyta</taxon>
        <taxon>Tracheophyta</taxon>
        <taxon>Spermatophyta</taxon>
        <taxon>Magnoliopsida</taxon>
        <taxon>eudicotyledons</taxon>
        <taxon>Gunneridae</taxon>
        <taxon>Pentapetalae</taxon>
        <taxon>rosids</taxon>
        <taxon>fabids</taxon>
        <taxon>Fabales</taxon>
        <taxon>Fabaceae</taxon>
        <taxon>Papilionoideae</taxon>
        <taxon>50 kb inversion clade</taxon>
        <taxon>NPAAA clade</taxon>
        <taxon>Hologalegina</taxon>
        <taxon>IRL clade</taxon>
        <taxon>Fabeae</taxon>
        <taxon>Lathyrus</taxon>
    </lineage>
</organism>
<evidence type="ECO:0000313" key="2">
    <source>
        <dbReference type="Proteomes" id="UP001058974"/>
    </source>
</evidence>
<dbReference type="Gene3D" id="3.90.190.10">
    <property type="entry name" value="Protein tyrosine phosphatase superfamily"/>
    <property type="match status" value="1"/>
</dbReference>
<comment type="caution">
    <text evidence="1">The sequence shown here is derived from an EMBL/GenBank/DDBJ whole genome shotgun (WGS) entry which is preliminary data.</text>
</comment>
<dbReference type="InterPro" id="IPR051029">
    <property type="entry name" value="mRNA_Capping_Enz/RNA_Phosphat"/>
</dbReference>
<dbReference type="PANTHER" id="PTHR10367:SF23">
    <property type="entry name" value="MRNA GUANYLYLTRANSFERASE"/>
    <property type="match status" value="1"/>
</dbReference>
<dbReference type="PANTHER" id="PTHR10367">
    <property type="entry name" value="MRNA-CAPPING ENZYME"/>
    <property type="match status" value="1"/>
</dbReference>
<dbReference type="GO" id="GO:0004484">
    <property type="term" value="F:mRNA guanylyltransferase activity"/>
    <property type="evidence" value="ECO:0007669"/>
    <property type="project" value="TreeGrafter"/>
</dbReference>